<evidence type="ECO:0000313" key="3">
    <source>
        <dbReference type="Proteomes" id="UP001583280"/>
    </source>
</evidence>
<name>A0ABR3YZV6_9PEZI</name>
<keyword evidence="3" id="KW-1185">Reference proteome</keyword>
<gene>
    <name evidence="2" type="ORF">Cpir12675_004196</name>
</gene>
<sequence>MPGENSAMESEQHIYPEARAARPEPILNFEHKSESGPIFEYHSGSLPKPSFHHKHQLESDFSPTAEPQGNRCFISKLQSLVDSLEVECGLDLSDAETACNDNDSSSVATGTRNPKEGDSNYNLCGYPFYPGEARPTTILESNRVLKTGVHHARHVAAPTTTMAFSLLHRIEYDHKDPSSAHPVSKLSPPIEGDRSGPWLYGVANARPGTVPWMNSTPPPMSKICGPDMRVHDALYEPPRPRLHCKPELHKMLAGDRDAGSFIIGSPDGTSPHIAATCDLRNSKEAHAYFRTHYKRPMPPKRPASPTWTASDFPKLKIEKRRASTSTLTELLQRSCTDHAICVYLRALEQLKSICACTTEEAARSRETVQVVASQLRELEIANPGLEQTLTEVSTAHCTIDSGSSNASEVQATGKDTQHQTLRRAVEVFLEQCGQVERKAAAVIDELGQTERLRANVIHKLKTENSTGHDTSVMRARELLARVIDSSFLDEELHRLAVNTLARLEELENCHTGTSQSRAAAMIHSVLENYI</sequence>
<feature type="region of interest" description="Disordered" evidence="1">
    <location>
        <begin position="1"/>
        <end position="21"/>
    </location>
</feature>
<dbReference type="Proteomes" id="UP001583280">
    <property type="component" value="Unassembled WGS sequence"/>
</dbReference>
<comment type="caution">
    <text evidence="2">The sequence shown here is derived from an EMBL/GenBank/DDBJ whole genome shotgun (WGS) entry which is preliminary data.</text>
</comment>
<dbReference type="EMBL" id="JAWDJO010000113">
    <property type="protein sequence ID" value="KAL1893263.1"/>
    <property type="molecule type" value="Genomic_DNA"/>
</dbReference>
<feature type="region of interest" description="Disordered" evidence="1">
    <location>
        <begin position="97"/>
        <end position="116"/>
    </location>
</feature>
<evidence type="ECO:0000256" key="1">
    <source>
        <dbReference type="SAM" id="MobiDB-lite"/>
    </source>
</evidence>
<feature type="compositionally biased region" description="Polar residues" evidence="1">
    <location>
        <begin position="99"/>
        <end position="112"/>
    </location>
</feature>
<evidence type="ECO:0000313" key="2">
    <source>
        <dbReference type="EMBL" id="KAL1893263.1"/>
    </source>
</evidence>
<organism evidence="2 3">
    <name type="scientific">Ceratocystis pirilliformis</name>
    <dbReference type="NCBI Taxonomy" id="259994"/>
    <lineage>
        <taxon>Eukaryota</taxon>
        <taxon>Fungi</taxon>
        <taxon>Dikarya</taxon>
        <taxon>Ascomycota</taxon>
        <taxon>Pezizomycotina</taxon>
        <taxon>Sordariomycetes</taxon>
        <taxon>Hypocreomycetidae</taxon>
        <taxon>Microascales</taxon>
        <taxon>Ceratocystidaceae</taxon>
        <taxon>Ceratocystis</taxon>
    </lineage>
</organism>
<feature type="compositionally biased region" description="Basic and acidic residues" evidence="1">
    <location>
        <begin position="10"/>
        <end position="21"/>
    </location>
</feature>
<proteinExistence type="predicted"/>
<accession>A0ABR3YZV6</accession>
<protein>
    <submittedName>
        <fullName evidence="2">Uncharacterized protein</fullName>
    </submittedName>
</protein>
<reference evidence="2 3" key="1">
    <citation type="journal article" date="2024" name="IMA Fungus">
        <title>IMA Genome - F19 : A genome assembly and annotation guide to empower mycologists, including annotated draft genome sequences of Ceratocystis pirilliformis, Diaporthe australafricana, Fusarium ophioides, Paecilomyces lecythidis, and Sporothrix stenoceras.</title>
        <authorList>
            <person name="Aylward J."/>
            <person name="Wilson A.M."/>
            <person name="Visagie C.M."/>
            <person name="Spraker J."/>
            <person name="Barnes I."/>
            <person name="Buitendag C."/>
            <person name="Ceriani C."/>
            <person name="Del Mar Angel L."/>
            <person name="du Plessis D."/>
            <person name="Fuchs T."/>
            <person name="Gasser K."/>
            <person name="Kramer D."/>
            <person name="Li W."/>
            <person name="Munsamy K."/>
            <person name="Piso A."/>
            <person name="Price J.L."/>
            <person name="Sonnekus B."/>
            <person name="Thomas C."/>
            <person name="van der Nest A."/>
            <person name="van Dijk A."/>
            <person name="van Heerden A."/>
            <person name="van Vuuren N."/>
            <person name="Yilmaz N."/>
            <person name="Duong T.A."/>
            <person name="van der Merwe N.A."/>
            <person name="Wingfield M.J."/>
            <person name="Wingfield B.D."/>
        </authorList>
    </citation>
    <scope>NUCLEOTIDE SEQUENCE [LARGE SCALE GENOMIC DNA]</scope>
    <source>
        <strain evidence="2 3">CMW 12675</strain>
    </source>
</reference>